<reference evidence="2" key="1">
    <citation type="journal article" date="2021" name="Environ. Microbiol.">
        <title>Genomic characterization of three novel Desulfobacterota classes expand the metabolic and phylogenetic diversity of the phylum.</title>
        <authorList>
            <person name="Murphy C.L."/>
            <person name="Biggerstaff J."/>
            <person name="Eichhorn A."/>
            <person name="Ewing E."/>
            <person name="Shahan R."/>
            <person name="Soriano D."/>
            <person name="Stewart S."/>
            <person name="VanMol K."/>
            <person name="Walker R."/>
            <person name="Walters P."/>
            <person name="Elshahed M.S."/>
            <person name="Youssef N.H."/>
        </authorList>
    </citation>
    <scope>NUCLEOTIDE SEQUENCE</scope>
    <source>
        <strain evidence="2">Zod_Metabat.24</strain>
    </source>
</reference>
<keyword evidence="1" id="KW-1133">Transmembrane helix</keyword>
<evidence type="ECO:0000313" key="3">
    <source>
        <dbReference type="Proteomes" id="UP000809273"/>
    </source>
</evidence>
<feature type="transmembrane region" description="Helical" evidence="1">
    <location>
        <begin position="7"/>
        <end position="29"/>
    </location>
</feature>
<evidence type="ECO:0000313" key="2">
    <source>
        <dbReference type="EMBL" id="MBN1572156.1"/>
    </source>
</evidence>
<gene>
    <name evidence="2" type="ORF">JW984_03050</name>
</gene>
<dbReference type="AlphaFoldDB" id="A0A9D8KEF6"/>
<organism evidence="2 3">
    <name type="scientific">Candidatus Zymogenus saltonus</name>
    <dbReference type="NCBI Taxonomy" id="2844893"/>
    <lineage>
        <taxon>Bacteria</taxon>
        <taxon>Deltaproteobacteria</taxon>
        <taxon>Candidatus Zymogenia</taxon>
        <taxon>Candidatus Zymogeniales</taxon>
        <taxon>Candidatus Zymogenaceae</taxon>
        <taxon>Candidatus Zymogenus</taxon>
    </lineage>
</organism>
<reference evidence="2" key="2">
    <citation type="submission" date="2021-01" db="EMBL/GenBank/DDBJ databases">
        <authorList>
            <person name="Hahn C.R."/>
            <person name="Youssef N.H."/>
            <person name="Elshahed M."/>
        </authorList>
    </citation>
    <scope>NUCLEOTIDE SEQUENCE</scope>
    <source>
        <strain evidence="2">Zod_Metabat.24</strain>
    </source>
</reference>
<evidence type="ECO:0000256" key="1">
    <source>
        <dbReference type="SAM" id="Phobius"/>
    </source>
</evidence>
<keyword evidence="1" id="KW-0472">Membrane</keyword>
<protein>
    <submittedName>
        <fullName evidence="2">Uncharacterized protein</fullName>
    </submittedName>
</protein>
<proteinExistence type="predicted"/>
<keyword evidence="1" id="KW-0812">Transmembrane</keyword>
<accession>A0A9D8KEF6</accession>
<sequence>MKKYRFEITLVVSLILSSVIMYLIHYLIFHDLHHIGIYMIGDIAIMPIEVLIVTLIIHRLLQVREKRKLMTKLNIVIGAFFSEIGEELVKAFSDADKNIGAIRGKILETNHWSNSEVSLLSKLVDSYEPEIESRDYNLENLRSFLFERRVFLLRLLENPNLLEHDSFTDLLWAVTHLQEELYFREDFVSLPESDFAHLTLDIKRAYRSVIKEWVLYMKHLHDNYPYLFSLAKRMNPFDANASIIVK</sequence>
<dbReference type="EMBL" id="JAFGIX010000014">
    <property type="protein sequence ID" value="MBN1572156.1"/>
    <property type="molecule type" value="Genomic_DNA"/>
</dbReference>
<name>A0A9D8KEF6_9DELT</name>
<comment type="caution">
    <text evidence="2">The sequence shown here is derived from an EMBL/GenBank/DDBJ whole genome shotgun (WGS) entry which is preliminary data.</text>
</comment>
<feature type="transmembrane region" description="Helical" evidence="1">
    <location>
        <begin position="35"/>
        <end position="61"/>
    </location>
</feature>
<dbReference type="Proteomes" id="UP000809273">
    <property type="component" value="Unassembled WGS sequence"/>
</dbReference>